<gene>
    <name evidence="3" type="ORF">L0C25_16070</name>
</gene>
<name>A0AA46TFV5_9ACTN</name>
<evidence type="ECO:0000313" key="4">
    <source>
        <dbReference type="Proteomes" id="UP001164390"/>
    </source>
</evidence>
<dbReference type="Proteomes" id="UP001164390">
    <property type="component" value="Chromosome"/>
</dbReference>
<keyword evidence="2" id="KW-0812">Transmembrane</keyword>
<dbReference type="InterPro" id="IPR036779">
    <property type="entry name" value="LysM_dom_sf"/>
</dbReference>
<dbReference type="Gene3D" id="3.10.350.10">
    <property type="entry name" value="LysM domain"/>
    <property type="match status" value="1"/>
</dbReference>
<reference evidence="3" key="1">
    <citation type="submission" date="2022-01" db="EMBL/GenBank/DDBJ databases">
        <title>Nocardioidaceae gen. sp. A5X3R13.</title>
        <authorList>
            <person name="Lopez Marin M.A."/>
            <person name="Uhlik O."/>
        </authorList>
    </citation>
    <scope>NUCLEOTIDE SEQUENCE</scope>
    <source>
        <strain evidence="3">A5X3R13</strain>
    </source>
</reference>
<sequence length="207" mass="21278">MAASSRLALGATTAVALAGAACVLAPALAIRPDPGPREFETLVVQLAEVAAFCGCGWLSLATAVTVLAAATGTRSWPARIAVRITPRTWSRVLGLAVGGAVTLVPVAADADDGTAPPPRIVGLRLPDRPAAQANTAASPDMTVVVRRGDTLWRLAAARLPAGADDGAIAHACRRWYAANRGAIGSDPDLLLPGTRLVQPTDDRERKP</sequence>
<keyword evidence="2" id="KW-1133">Transmembrane helix</keyword>
<protein>
    <recommendedName>
        <fullName evidence="5">LysM domain-containing protein</fullName>
    </recommendedName>
</protein>
<dbReference type="KEGG" id="sgrg:L0C25_16070"/>
<keyword evidence="4" id="KW-1185">Reference proteome</keyword>
<evidence type="ECO:0000256" key="1">
    <source>
        <dbReference type="SAM" id="MobiDB-lite"/>
    </source>
</evidence>
<evidence type="ECO:0000256" key="2">
    <source>
        <dbReference type="SAM" id="Phobius"/>
    </source>
</evidence>
<evidence type="ECO:0000313" key="3">
    <source>
        <dbReference type="EMBL" id="UYM04052.1"/>
    </source>
</evidence>
<dbReference type="PROSITE" id="PS51257">
    <property type="entry name" value="PROKAR_LIPOPROTEIN"/>
    <property type="match status" value="1"/>
</dbReference>
<dbReference type="CDD" id="cd00118">
    <property type="entry name" value="LysM"/>
    <property type="match status" value="1"/>
</dbReference>
<keyword evidence="2" id="KW-0472">Membrane</keyword>
<feature type="transmembrane region" description="Helical" evidence="2">
    <location>
        <begin position="49"/>
        <end position="70"/>
    </location>
</feature>
<evidence type="ECO:0008006" key="5">
    <source>
        <dbReference type="Google" id="ProtNLM"/>
    </source>
</evidence>
<proteinExistence type="predicted"/>
<dbReference type="InterPro" id="IPR018392">
    <property type="entry name" value="LysM"/>
</dbReference>
<dbReference type="RefSeq" id="WP_271632700.1">
    <property type="nucleotide sequence ID" value="NZ_CP094970.1"/>
</dbReference>
<accession>A0AA46TFV5</accession>
<dbReference type="AlphaFoldDB" id="A0AA46TFV5"/>
<feature type="region of interest" description="Disordered" evidence="1">
    <location>
        <begin position="188"/>
        <end position="207"/>
    </location>
</feature>
<organism evidence="3 4">
    <name type="scientific">Solicola gregarius</name>
    <dbReference type="NCBI Taxonomy" id="2908642"/>
    <lineage>
        <taxon>Bacteria</taxon>
        <taxon>Bacillati</taxon>
        <taxon>Actinomycetota</taxon>
        <taxon>Actinomycetes</taxon>
        <taxon>Propionibacteriales</taxon>
        <taxon>Nocardioidaceae</taxon>
        <taxon>Solicola</taxon>
    </lineage>
</organism>
<dbReference type="EMBL" id="CP094970">
    <property type="protein sequence ID" value="UYM04052.1"/>
    <property type="molecule type" value="Genomic_DNA"/>
</dbReference>